<proteinExistence type="predicted"/>
<dbReference type="Proteomes" id="UP000094025">
    <property type="component" value="Unassembled WGS sequence"/>
</dbReference>
<comment type="caution">
    <text evidence="2">The sequence shown here is derived from an EMBL/GenBank/DDBJ whole genome shotgun (WGS) entry which is preliminary data.</text>
</comment>
<dbReference type="EMBL" id="LPUX01000060">
    <property type="protein sequence ID" value="OAP39143.1"/>
    <property type="molecule type" value="Genomic_DNA"/>
</dbReference>
<dbReference type="AlphaFoldDB" id="A0A178XWH9"/>
<feature type="region of interest" description="Disordered" evidence="1">
    <location>
        <begin position="1"/>
        <end position="42"/>
    </location>
</feature>
<accession>A0A178XWH9</accession>
<sequence length="81" mass="9323">MAKFENRPKGIPDVGSDTREPVETDSDLHPEAGAQPLEPDELIKKRAAREAMRRKRDDYVVESDLEDEDQRFPLPTMKDQD</sequence>
<reference evidence="2 3" key="1">
    <citation type="journal article" date="2016" name="Int. J. Syst. Evol. Microbiol.">
        <title>Ensifer glycinis sp. nov., an novel rhizobial species associated with Glycine spp.</title>
        <authorList>
            <person name="Yan H."/>
            <person name="Yan J."/>
            <person name="Sui X.H."/>
            <person name="Wang E.T."/>
            <person name="Chen W.X."/>
            <person name="Zhang X.X."/>
            <person name="Chen W.F."/>
        </authorList>
    </citation>
    <scope>NUCLEOTIDE SEQUENCE [LARGE SCALE GENOMIC DNA]</scope>
    <source>
        <strain evidence="2 3">CCBAU 23380</strain>
    </source>
</reference>
<feature type="compositionally biased region" description="Basic and acidic residues" evidence="1">
    <location>
        <begin position="1"/>
        <end position="30"/>
    </location>
</feature>
<keyword evidence="3" id="KW-1185">Reference proteome</keyword>
<protein>
    <submittedName>
        <fullName evidence="2">Uncharacterized protein</fullName>
    </submittedName>
</protein>
<dbReference type="STRING" id="1472378.AU381_08560"/>
<dbReference type="RefSeq" id="WP_064242615.1">
    <property type="nucleotide sequence ID" value="NZ_LPUX01000060.1"/>
</dbReference>
<organism evidence="2 3">
    <name type="scientific">Sinorhizobium glycinis</name>
    <dbReference type="NCBI Taxonomy" id="1472378"/>
    <lineage>
        <taxon>Bacteria</taxon>
        <taxon>Pseudomonadati</taxon>
        <taxon>Pseudomonadota</taxon>
        <taxon>Alphaproteobacteria</taxon>
        <taxon>Hyphomicrobiales</taxon>
        <taxon>Rhizobiaceae</taxon>
        <taxon>Sinorhizobium/Ensifer group</taxon>
        <taxon>Sinorhizobium</taxon>
    </lineage>
</organism>
<evidence type="ECO:0000313" key="2">
    <source>
        <dbReference type="EMBL" id="OAP39143.1"/>
    </source>
</evidence>
<dbReference type="OrthoDB" id="8283088at2"/>
<evidence type="ECO:0000256" key="1">
    <source>
        <dbReference type="SAM" id="MobiDB-lite"/>
    </source>
</evidence>
<name>A0A178XWH9_9HYPH</name>
<evidence type="ECO:0000313" key="3">
    <source>
        <dbReference type="Proteomes" id="UP000094025"/>
    </source>
</evidence>
<gene>
    <name evidence="2" type="ORF">AU381_08560</name>
</gene>